<reference evidence="2 3" key="1">
    <citation type="submission" date="2016-09" db="EMBL/GenBank/DDBJ databases">
        <title>Extensive genetic diversity and differential bi-allelic expression allows diatom success in the polar Southern Ocean.</title>
        <authorList>
            <consortium name="DOE Joint Genome Institute"/>
            <person name="Mock T."/>
            <person name="Otillar R.P."/>
            <person name="Strauss J."/>
            <person name="Dupont C."/>
            <person name="Frickenhaus S."/>
            <person name="Maumus F."/>
            <person name="Mcmullan M."/>
            <person name="Sanges R."/>
            <person name="Schmutz J."/>
            <person name="Toseland A."/>
            <person name="Valas R."/>
            <person name="Veluchamy A."/>
            <person name="Ward B.J."/>
            <person name="Allen A."/>
            <person name="Barry K."/>
            <person name="Falciatore A."/>
            <person name="Ferrante M."/>
            <person name="Fortunato A.E."/>
            <person name="Gloeckner G."/>
            <person name="Gruber A."/>
            <person name="Hipkin R."/>
            <person name="Janech M."/>
            <person name="Kroth P."/>
            <person name="Leese F."/>
            <person name="Lindquist E."/>
            <person name="Lyon B.R."/>
            <person name="Martin J."/>
            <person name="Mayer C."/>
            <person name="Parker M."/>
            <person name="Quesneville H."/>
            <person name="Raymond J."/>
            <person name="Uhlig C."/>
            <person name="Valentin K.U."/>
            <person name="Worden A.Z."/>
            <person name="Armbrust E.V."/>
            <person name="Bowler C."/>
            <person name="Green B."/>
            <person name="Moulton V."/>
            <person name="Van Oosterhout C."/>
            <person name="Grigoriev I."/>
        </authorList>
    </citation>
    <scope>NUCLEOTIDE SEQUENCE [LARGE SCALE GENOMIC DNA]</scope>
    <source>
        <strain evidence="2 3">CCMP1102</strain>
    </source>
</reference>
<keyword evidence="3" id="KW-1185">Reference proteome</keyword>
<accession>A0A1E7F6V1</accession>
<dbReference type="KEGG" id="fcy:FRACYDRAFT_241922"/>
<dbReference type="AlphaFoldDB" id="A0A1E7F6V1"/>
<evidence type="ECO:0000313" key="3">
    <source>
        <dbReference type="Proteomes" id="UP000095751"/>
    </source>
</evidence>
<evidence type="ECO:0000313" key="2">
    <source>
        <dbReference type="EMBL" id="OEU13583.1"/>
    </source>
</evidence>
<feature type="region of interest" description="Disordered" evidence="1">
    <location>
        <begin position="612"/>
        <end position="654"/>
    </location>
</feature>
<feature type="compositionally biased region" description="Acidic residues" evidence="1">
    <location>
        <begin position="459"/>
        <end position="471"/>
    </location>
</feature>
<feature type="region of interest" description="Disordered" evidence="1">
    <location>
        <begin position="1"/>
        <end position="32"/>
    </location>
</feature>
<gene>
    <name evidence="2" type="ORF">FRACYDRAFT_241922</name>
</gene>
<name>A0A1E7F6V1_9STRA</name>
<dbReference type="Proteomes" id="UP000095751">
    <property type="component" value="Unassembled WGS sequence"/>
</dbReference>
<sequence>MISPQLEPEGITMDLTPNSNAASVSSAGSQSESEIEIDYEMMVGTTSSPSPFGAKSLIKSTEMALNVGAKSLMVSSSNDVFMKEQNKTNYCCDTAIENCLACSMIPEDFVEKVLCRMDKTLCTCQVTDWVDSTSNFCGVKKNKPTVLLDDSLFSEGTETESLTGSMCSFNGSLLDDEDEDEEDEIFNSMESEIPLFRHTHFQQKEKMDPPVTHMKPVEEKPKEKKKKKFSLWSLNTERVKDKKNEKTIENVVDNTNEITIENIMDNEEEEEKEEVKGTAQNFSFDFDTGEEMLTEKRIETVLDNGDDANSEDADDSNCEIMVTGLPSSMNPYNIFASSSANNEVTATRCGNIVDKAVEIDSEEVIKMAVKVSEYIADEVEVDNEKRIERGVLNDDVDDENDQEQGIAKKIDKDVNNTKCDVVPISPPFHLNPFNLFKSTKENMTNTVEGDKKNIETMLENEEESKNEDVGGDDTSTTSSIMDSINLFKATIEDTTNTEEGDRKNIEAMLNNEEELKNEHGDDSSITSYNCDQEMTSITDKMTTDTVSNNSDQETASIMDNKRTAPQLSPKIDNGDSMINNKVDVPYEKEEENEDDESGFECVLQRKIKSLEEEKKEKSKPFAPFSPPKTMEEDRMIQPIVTPSPDIAKKKKKSRMSRLINLSEKGKLSFSIPSSFRR</sequence>
<organism evidence="2 3">
    <name type="scientific">Fragilariopsis cylindrus CCMP1102</name>
    <dbReference type="NCBI Taxonomy" id="635003"/>
    <lineage>
        <taxon>Eukaryota</taxon>
        <taxon>Sar</taxon>
        <taxon>Stramenopiles</taxon>
        <taxon>Ochrophyta</taxon>
        <taxon>Bacillariophyta</taxon>
        <taxon>Bacillariophyceae</taxon>
        <taxon>Bacillariophycidae</taxon>
        <taxon>Bacillariales</taxon>
        <taxon>Bacillariaceae</taxon>
        <taxon>Fragilariopsis</taxon>
    </lineage>
</organism>
<proteinExistence type="predicted"/>
<protein>
    <submittedName>
        <fullName evidence="2">Uncharacterized protein</fullName>
    </submittedName>
</protein>
<dbReference type="OrthoDB" id="10685455at2759"/>
<feature type="compositionally biased region" description="Low complexity" evidence="1">
    <location>
        <begin position="19"/>
        <end position="32"/>
    </location>
</feature>
<feature type="region of interest" description="Disordered" evidence="1">
    <location>
        <begin position="459"/>
        <end position="479"/>
    </location>
</feature>
<evidence type="ECO:0000256" key="1">
    <source>
        <dbReference type="SAM" id="MobiDB-lite"/>
    </source>
</evidence>
<dbReference type="EMBL" id="KV784361">
    <property type="protein sequence ID" value="OEU13583.1"/>
    <property type="molecule type" value="Genomic_DNA"/>
</dbReference>
<dbReference type="InParanoid" id="A0A1E7F6V1"/>